<keyword evidence="3 4" id="KW-0975">Bacterial flagellum</keyword>
<comment type="caution">
    <text evidence="6">The sequence shown here is derived from an EMBL/GenBank/DDBJ whole genome shotgun (WGS) entry which is preliminary data.</text>
</comment>
<keyword evidence="6" id="KW-0282">Flagellum</keyword>
<comment type="similarity">
    <text evidence="2 4">Belongs to the FliE family.</text>
</comment>
<sequence length="99" mass="10766">MMNGITPISLQNISMTANTAAPAKTQAGQFGDMLKNAMNEVNRTQLESDKMTGALAKGQNVELQDVMIAAEKASVTLLSAVEMRNKAIEAYQEVMRMQM</sequence>
<dbReference type="RefSeq" id="WP_211558095.1">
    <property type="nucleotide sequence ID" value="NZ_JAGVRK010000001.1"/>
</dbReference>
<evidence type="ECO:0000256" key="5">
    <source>
        <dbReference type="NCBIfam" id="TIGR00205"/>
    </source>
</evidence>
<accession>A0ABS5LE15</accession>
<proteinExistence type="inferred from homology"/>
<evidence type="ECO:0000256" key="2">
    <source>
        <dbReference type="ARBA" id="ARBA00009272"/>
    </source>
</evidence>
<dbReference type="InterPro" id="IPR001624">
    <property type="entry name" value="FliE"/>
</dbReference>
<name>A0ABS5LE15_9BACI</name>
<evidence type="ECO:0000256" key="3">
    <source>
        <dbReference type="ARBA" id="ARBA00023143"/>
    </source>
</evidence>
<dbReference type="EMBL" id="JAGVRK010000001">
    <property type="protein sequence ID" value="MBS2968980.1"/>
    <property type="molecule type" value="Genomic_DNA"/>
</dbReference>
<dbReference type="Proteomes" id="UP000682403">
    <property type="component" value="Unassembled WGS sequence"/>
</dbReference>
<keyword evidence="7" id="KW-1185">Reference proteome</keyword>
<dbReference type="NCBIfam" id="TIGR00205">
    <property type="entry name" value="fliE"/>
    <property type="match status" value="1"/>
</dbReference>
<evidence type="ECO:0000313" key="6">
    <source>
        <dbReference type="EMBL" id="MBS2968980.1"/>
    </source>
</evidence>
<organism evidence="6 7">
    <name type="scientific">Metabacillus flavus</name>
    <dbReference type="NCBI Taxonomy" id="2823519"/>
    <lineage>
        <taxon>Bacteria</taxon>
        <taxon>Bacillati</taxon>
        <taxon>Bacillota</taxon>
        <taxon>Bacilli</taxon>
        <taxon>Bacillales</taxon>
        <taxon>Bacillaceae</taxon>
        <taxon>Metabacillus</taxon>
    </lineage>
</organism>
<reference evidence="6 7" key="1">
    <citation type="submission" date="2021-04" db="EMBL/GenBank/DDBJ databases">
        <title>Metabacillus sp. strain KIGAM252 whole genome sequence.</title>
        <authorList>
            <person name="Seo M.-J."/>
            <person name="Cho E.-S."/>
            <person name="Hwang C.Y."/>
            <person name="Yoon D.J."/>
        </authorList>
    </citation>
    <scope>NUCLEOTIDE SEQUENCE [LARGE SCALE GENOMIC DNA]</scope>
    <source>
        <strain evidence="6 7">KIGAM252</strain>
    </source>
</reference>
<keyword evidence="6" id="KW-0969">Cilium</keyword>
<dbReference type="PANTHER" id="PTHR34653:SF1">
    <property type="entry name" value="FLAGELLAR HOOK-BASAL BODY COMPLEX PROTEIN FLIE"/>
    <property type="match status" value="1"/>
</dbReference>
<evidence type="ECO:0000256" key="1">
    <source>
        <dbReference type="ARBA" id="ARBA00004117"/>
    </source>
</evidence>
<evidence type="ECO:0000313" key="7">
    <source>
        <dbReference type="Proteomes" id="UP000682403"/>
    </source>
</evidence>
<comment type="subcellular location">
    <subcellularLocation>
        <location evidence="1 4">Bacterial flagellum basal body</location>
    </subcellularLocation>
</comment>
<keyword evidence="6" id="KW-0966">Cell projection</keyword>
<evidence type="ECO:0000256" key="4">
    <source>
        <dbReference type="HAMAP-Rule" id="MF_00724"/>
    </source>
</evidence>
<dbReference type="PRINTS" id="PR01006">
    <property type="entry name" value="FLGHOOKFLIE"/>
</dbReference>
<gene>
    <name evidence="4 6" type="primary">fliE</name>
    <name evidence="6" type="ORF">J9317_09430</name>
</gene>
<protein>
    <recommendedName>
        <fullName evidence="4 5">Flagellar hook-basal body complex protein FliE</fullName>
    </recommendedName>
</protein>
<dbReference type="HAMAP" id="MF_00724">
    <property type="entry name" value="FliE"/>
    <property type="match status" value="1"/>
</dbReference>
<dbReference type="Pfam" id="PF02049">
    <property type="entry name" value="FliE"/>
    <property type="match status" value="1"/>
</dbReference>
<dbReference type="PANTHER" id="PTHR34653">
    <property type="match status" value="1"/>
</dbReference>